<evidence type="ECO:0000256" key="3">
    <source>
        <dbReference type="ARBA" id="ARBA00022475"/>
    </source>
</evidence>
<feature type="transmembrane region" description="Helical" evidence="7">
    <location>
        <begin position="21"/>
        <end position="43"/>
    </location>
</feature>
<feature type="transmembrane region" description="Helical" evidence="7">
    <location>
        <begin position="177"/>
        <end position="197"/>
    </location>
</feature>
<evidence type="ECO:0000256" key="1">
    <source>
        <dbReference type="ARBA" id="ARBA00004651"/>
    </source>
</evidence>
<dbReference type="Pfam" id="PF09335">
    <property type="entry name" value="VTT_dom"/>
    <property type="match status" value="1"/>
</dbReference>
<keyword evidence="5 7" id="KW-1133">Transmembrane helix</keyword>
<comment type="subcellular location">
    <subcellularLocation>
        <location evidence="1 7">Cell membrane</location>
        <topology evidence="1 7">Multi-pass membrane protein</topology>
    </subcellularLocation>
</comment>
<feature type="transmembrane region" description="Helical" evidence="7">
    <location>
        <begin position="146"/>
        <end position="171"/>
    </location>
</feature>
<comment type="caution">
    <text evidence="9">The sequence shown here is derived from an EMBL/GenBank/DDBJ whole genome shotgun (WGS) entry which is preliminary data.</text>
</comment>
<sequence length="232" mass="24405">MSRTPSVNRFEDMIELLESAVTSPWVYLALFALAVLDAFFPAVPSETMVITAGVFAISGEPNLALVIVVAAVGAFCGDHISYQIGRSTGLARRIPPTGRRRAAFDWASAALNKRGGLLLVVARYIPGGRTAATLTMGACGYPRARFALFDAIAAGSWAIYCGMIGFLGGAAFEENRLAGVAFALGTAITLTVLMELSRWLLARRRAKGTSVTVLTEPVAPVPTAALAPAAEK</sequence>
<evidence type="ECO:0000256" key="6">
    <source>
        <dbReference type="ARBA" id="ARBA00023136"/>
    </source>
</evidence>
<evidence type="ECO:0000256" key="5">
    <source>
        <dbReference type="ARBA" id="ARBA00022989"/>
    </source>
</evidence>
<organism evidence="9 10">
    <name type="scientific">Catenuloplanes atrovinosus</name>
    <dbReference type="NCBI Taxonomy" id="137266"/>
    <lineage>
        <taxon>Bacteria</taxon>
        <taxon>Bacillati</taxon>
        <taxon>Actinomycetota</taxon>
        <taxon>Actinomycetes</taxon>
        <taxon>Micromonosporales</taxon>
        <taxon>Micromonosporaceae</taxon>
        <taxon>Catenuloplanes</taxon>
    </lineage>
</organism>
<comment type="similarity">
    <text evidence="2 7">Belongs to the DedA family.</text>
</comment>
<dbReference type="PANTHER" id="PTHR30353:SF0">
    <property type="entry name" value="TRANSMEMBRANE PROTEIN"/>
    <property type="match status" value="1"/>
</dbReference>
<accession>A0AAE4C7Q3</accession>
<dbReference type="EMBL" id="JAVDYB010000001">
    <property type="protein sequence ID" value="MDR7273777.1"/>
    <property type="molecule type" value="Genomic_DNA"/>
</dbReference>
<feature type="transmembrane region" description="Helical" evidence="7">
    <location>
        <begin position="63"/>
        <end position="82"/>
    </location>
</feature>
<dbReference type="GO" id="GO:0005886">
    <property type="term" value="C:plasma membrane"/>
    <property type="evidence" value="ECO:0007669"/>
    <property type="project" value="UniProtKB-SubCell"/>
</dbReference>
<evidence type="ECO:0000256" key="7">
    <source>
        <dbReference type="RuleBase" id="RU367016"/>
    </source>
</evidence>
<keyword evidence="10" id="KW-1185">Reference proteome</keyword>
<name>A0AAE4C7Q3_9ACTN</name>
<evidence type="ECO:0000313" key="9">
    <source>
        <dbReference type="EMBL" id="MDR7273777.1"/>
    </source>
</evidence>
<evidence type="ECO:0000256" key="2">
    <source>
        <dbReference type="ARBA" id="ARBA00010792"/>
    </source>
</evidence>
<dbReference type="InterPro" id="IPR032816">
    <property type="entry name" value="VTT_dom"/>
</dbReference>
<evidence type="ECO:0000259" key="8">
    <source>
        <dbReference type="Pfam" id="PF09335"/>
    </source>
</evidence>
<dbReference type="AlphaFoldDB" id="A0AAE4C7Q3"/>
<reference evidence="9" key="1">
    <citation type="submission" date="2023-07" db="EMBL/GenBank/DDBJ databases">
        <title>Sequencing the genomes of 1000 actinobacteria strains.</title>
        <authorList>
            <person name="Klenk H.-P."/>
        </authorList>
    </citation>
    <scope>NUCLEOTIDE SEQUENCE</scope>
    <source>
        <strain evidence="9">DSM 44707</strain>
    </source>
</reference>
<dbReference type="InterPro" id="IPR032818">
    <property type="entry name" value="DedA-like"/>
</dbReference>
<evidence type="ECO:0000256" key="4">
    <source>
        <dbReference type="ARBA" id="ARBA00022692"/>
    </source>
</evidence>
<dbReference type="PANTHER" id="PTHR30353">
    <property type="entry name" value="INNER MEMBRANE PROTEIN DEDA-RELATED"/>
    <property type="match status" value="1"/>
</dbReference>
<keyword evidence="4 7" id="KW-0812">Transmembrane</keyword>
<keyword evidence="3 7" id="KW-1003">Cell membrane</keyword>
<proteinExistence type="inferred from homology"/>
<dbReference type="RefSeq" id="WP_310362649.1">
    <property type="nucleotide sequence ID" value="NZ_JAVDYB010000001.1"/>
</dbReference>
<feature type="domain" description="VTT" evidence="8">
    <location>
        <begin position="43"/>
        <end position="164"/>
    </location>
</feature>
<gene>
    <name evidence="9" type="ORF">J2S41_000555</name>
</gene>
<protein>
    <submittedName>
        <fullName evidence="9">Membrane protein DedA with SNARE-associated domain</fullName>
    </submittedName>
</protein>
<dbReference type="Proteomes" id="UP001183643">
    <property type="component" value="Unassembled WGS sequence"/>
</dbReference>
<keyword evidence="6 7" id="KW-0472">Membrane</keyword>
<evidence type="ECO:0000313" key="10">
    <source>
        <dbReference type="Proteomes" id="UP001183643"/>
    </source>
</evidence>